<comment type="caution">
    <text evidence="2">The sequence shown here is derived from an EMBL/GenBank/DDBJ whole genome shotgun (WGS) entry which is preliminary data.</text>
</comment>
<sequence length="536" mass="54971">MELLSAYKLGLRRWSYNSVELVLRDGGDGGAAGRSAAVVHAAANGARFVPAHQESAVGFLLQLDNGAKEEGQFAWSLVTRQHCCKGCQGPVLRAIQRFGRVGSRQAKSAAAGQLAMPGSAAASGAAQPTSPSGRKQPARKDPRFMYLSLDEACTHVNARAFRLVAGIYNRQGSRLLGTAVSPPIRVLANNDAPTRAARIVMEATLPSDWEGWSGGGGGSSGKRSAAAQPAHRKLKRPAVELDGRAVQLPAGLSMPSMPSMVPNHAQAPLSGSAEASAYSPTCQPWQQVQGPVSPLPRRLARQPLLPTRRPSPLLLAGCSSPAAAAPAGELWSALAAQLAPSLPFYSCSQVAAHCEAERQLSLLQQLKSSVAAVGCGTANTCGSPRGGAGHVPGWGEHCCMRGPEADLLPPHWLPGTPPADAGAACLPIPSPCSMLPASDSLATADTSLSAAYAVALTRAAPAPSSPGCEAPGCCGPLAAAADLEPGLGLGLSGELSLEQSLDPDQLHGLMGDFDSCGLDLNGVSLLGDEDTLCFGL</sequence>
<protein>
    <submittedName>
        <fullName evidence="2">Uncharacterized protein</fullName>
    </submittedName>
</protein>
<feature type="region of interest" description="Disordered" evidence="1">
    <location>
        <begin position="209"/>
        <end position="240"/>
    </location>
</feature>
<organism evidence="2 3">
    <name type="scientific">Chlorella sorokiniana</name>
    <name type="common">Freshwater green alga</name>
    <dbReference type="NCBI Taxonomy" id="3076"/>
    <lineage>
        <taxon>Eukaryota</taxon>
        <taxon>Viridiplantae</taxon>
        <taxon>Chlorophyta</taxon>
        <taxon>core chlorophytes</taxon>
        <taxon>Trebouxiophyceae</taxon>
        <taxon>Chlorellales</taxon>
        <taxon>Chlorellaceae</taxon>
        <taxon>Chlorella clade</taxon>
        <taxon>Chlorella</taxon>
    </lineage>
</organism>
<accession>A0A2P6TM13</accession>
<evidence type="ECO:0000256" key="1">
    <source>
        <dbReference type="SAM" id="MobiDB-lite"/>
    </source>
</evidence>
<feature type="region of interest" description="Disordered" evidence="1">
    <location>
        <begin position="119"/>
        <end position="140"/>
    </location>
</feature>
<gene>
    <name evidence="2" type="ORF">C2E21_5855</name>
</gene>
<feature type="compositionally biased region" description="Low complexity" evidence="1">
    <location>
        <begin position="119"/>
        <end position="133"/>
    </location>
</feature>
<evidence type="ECO:0000313" key="3">
    <source>
        <dbReference type="Proteomes" id="UP000239899"/>
    </source>
</evidence>
<name>A0A2P6TM13_CHLSO</name>
<dbReference type="EMBL" id="LHPG02000011">
    <property type="protein sequence ID" value="PRW45335.1"/>
    <property type="molecule type" value="Genomic_DNA"/>
</dbReference>
<reference evidence="2 3" key="1">
    <citation type="journal article" date="2018" name="Plant J.">
        <title>Genome sequences of Chlorella sorokiniana UTEX 1602 and Micractinium conductrix SAG 241.80: implications to maltose excretion by a green alga.</title>
        <authorList>
            <person name="Arriola M.B."/>
            <person name="Velmurugan N."/>
            <person name="Zhang Y."/>
            <person name="Plunkett M.H."/>
            <person name="Hondzo H."/>
            <person name="Barney B.M."/>
        </authorList>
    </citation>
    <scope>NUCLEOTIDE SEQUENCE [LARGE SCALE GENOMIC DNA]</scope>
    <source>
        <strain evidence="3">UTEX 1602</strain>
    </source>
</reference>
<feature type="region of interest" description="Disordered" evidence="1">
    <location>
        <begin position="261"/>
        <end position="294"/>
    </location>
</feature>
<evidence type="ECO:0000313" key="2">
    <source>
        <dbReference type="EMBL" id="PRW45335.1"/>
    </source>
</evidence>
<proteinExistence type="predicted"/>
<dbReference type="Proteomes" id="UP000239899">
    <property type="component" value="Unassembled WGS sequence"/>
</dbReference>
<dbReference type="OrthoDB" id="515355at2759"/>
<keyword evidence="3" id="KW-1185">Reference proteome</keyword>
<dbReference type="AlphaFoldDB" id="A0A2P6TM13"/>
<feature type="compositionally biased region" description="Polar residues" evidence="1">
    <location>
        <begin position="278"/>
        <end position="290"/>
    </location>
</feature>